<evidence type="ECO:0000313" key="2">
    <source>
        <dbReference type="EMBL" id="QFZ91513.2"/>
    </source>
</evidence>
<evidence type="ECO:0000259" key="1">
    <source>
        <dbReference type="Pfam" id="PF09722"/>
    </source>
</evidence>
<gene>
    <name evidence="2" type="ORF">EKO22_03160</name>
</gene>
<name>A0AAT9JZ99_SYNEL</name>
<dbReference type="EMBL" id="CP034671">
    <property type="protein sequence ID" value="QFZ91513.2"/>
    <property type="molecule type" value="Genomic_DNA"/>
</dbReference>
<dbReference type="Pfam" id="PF09722">
    <property type="entry name" value="Xre_MbcA_ParS_C"/>
    <property type="match status" value="1"/>
</dbReference>
<dbReference type="InterPro" id="IPR024467">
    <property type="entry name" value="Xre/MbcA/ParS-like_toxin-bd"/>
</dbReference>
<organism evidence="2">
    <name type="scientific">Synechococcus elongatus PCC 11802</name>
    <dbReference type="NCBI Taxonomy" id="2283154"/>
    <lineage>
        <taxon>Bacteria</taxon>
        <taxon>Bacillati</taxon>
        <taxon>Cyanobacteriota</taxon>
        <taxon>Cyanophyceae</taxon>
        <taxon>Synechococcales</taxon>
        <taxon>Synechococcaceae</taxon>
        <taxon>Synechococcus</taxon>
    </lineage>
</organism>
<dbReference type="AlphaFoldDB" id="A0AAT9JZ99"/>
<proteinExistence type="predicted"/>
<sequence length="45" mass="4959">MGIGEWLMTLNPALAGQKPAEYMDTAEERRLVSRAIAMMRSGAYA</sequence>
<feature type="domain" description="Antitoxin Xre/MbcA/ParS-like toxin-binding" evidence="1">
    <location>
        <begin position="5"/>
        <end position="42"/>
    </location>
</feature>
<dbReference type="RefSeq" id="WP_228383039.1">
    <property type="nucleotide sequence ID" value="NZ_CP034671.2"/>
</dbReference>
<accession>A0AAT9JZ99</accession>
<protein>
    <submittedName>
        <fullName evidence="2">MbcA/ParS/Xre antitoxin family protein</fullName>
    </submittedName>
</protein>
<reference evidence="2" key="1">
    <citation type="submission" date="2024-01" db="EMBL/GenBank/DDBJ databases">
        <title>Synechococcus elongatus PCC 11802, a close yet different native of Synechococcus elongatus PCC 11801.</title>
        <authorList>
            <person name="Jaiswal D."/>
            <person name="Sengupta A."/>
            <person name="Sengupta S."/>
            <person name="Pakrasi H.B."/>
            <person name="Wangikar P."/>
        </authorList>
    </citation>
    <scope>NUCLEOTIDE SEQUENCE</scope>
    <source>
        <strain evidence="2">PCC 11802</strain>
    </source>
</reference>